<accession>D2Q564</accession>
<dbReference type="Proteomes" id="UP000008693">
    <property type="component" value="Chromosome"/>
</dbReference>
<dbReference type="NCBIfam" id="TIGR00675">
    <property type="entry name" value="dcm"/>
    <property type="match status" value="1"/>
</dbReference>
<evidence type="ECO:0000256" key="4">
    <source>
        <dbReference type="ARBA" id="ARBA00022691"/>
    </source>
</evidence>
<dbReference type="AlphaFoldDB" id="D2Q564"/>
<evidence type="ECO:0000256" key="5">
    <source>
        <dbReference type="ARBA" id="ARBA00022747"/>
    </source>
</evidence>
<dbReference type="InterPro" id="IPR031303">
    <property type="entry name" value="C5_meth_CS"/>
</dbReference>
<dbReference type="GO" id="GO:0009307">
    <property type="term" value="P:DNA restriction-modification system"/>
    <property type="evidence" value="ECO:0007669"/>
    <property type="project" value="UniProtKB-KW"/>
</dbReference>
<dbReference type="PANTHER" id="PTHR10629:SF52">
    <property type="entry name" value="DNA (CYTOSINE-5)-METHYLTRANSFERASE 1"/>
    <property type="match status" value="1"/>
</dbReference>
<dbReference type="GO" id="GO:0003886">
    <property type="term" value="F:DNA (cytosine-5-)-methyltransferase activity"/>
    <property type="evidence" value="ECO:0007669"/>
    <property type="project" value="UniProtKB-EC"/>
</dbReference>
<evidence type="ECO:0000259" key="9">
    <source>
        <dbReference type="Pfam" id="PF12728"/>
    </source>
</evidence>
<dbReference type="PROSITE" id="PS51679">
    <property type="entry name" value="SAM_MT_C5"/>
    <property type="match status" value="1"/>
</dbReference>
<dbReference type="SUPFAM" id="SSF53335">
    <property type="entry name" value="S-adenosyl-L-methionine-dependent methyltransferases"/>
    <property type="match status" value="1"/>
</dbReference>
<protein>
    <recommendedName>
        <fullName evidence="1">DNA (cytosine-5-)-methyltransferase</fullName>
        <ecNumber evidence="1">2.1.1.37</ecNumber>
    </recommendedName>
</protein>
<dbReference type="Gene3D" id="3.90.120.10">
    <property type="entry name" value="DNA Methylase, subunit A, domain 2"/>
    <property type="match status" value="1"/>
</dbReference>
<evidence type="ECO:0000256" key="1">
    <source>
        <dbReference type="ARBA" id="ARBA00011975"/>
    </source>
</evidence>
<name>D2Q564_BIFDB</name>
<evidence type="ECO:0000256" key="6">
    <source>
        <dbReference type="PROSITE-ProRule" id="PRU01016"/>
    </source>
</evidence>
<evidence type="ECO:0000256" key="3">
    <source>
        <dbReference type="ARBA" id="ARBA00022679"/>
    </source>
</evidence>
<dbReference type="InterPro" id="IPR029063">
    <property type="entry name" value="SAM-dependent_MTases_sf"/>
</dbReference>
<evidence type="ECO:0000256" key="8">
    <source>
        <dbReference type="SAM" id="Phobius"/>
    </source>
</evidence>
<gene>
    <name evidence="10" type="primary">dcm</name>
    <name evidence="10" type="ordered locus">BDP_1479</name>
</gene>
<dbReference type="REBASE" id="23240">
    <property type="entry name" value="M.BdeBdORF1479P"/>
</dbReference>
<sequence>MYFLQTWVRTGATNATMAVARAVAVEISMSILLTWTFAYALCAKRATQKILHFIDPSLESVRMTRLLTASEVAAMLDVSTATVSRMLRTSSIPSEQCGARRVFHSSVVESWMKESNLAPAPADHPFKGVTTGLVALSFFTGAGGLDLGMEQAGISARLLCENMREARMSIGVNWPDKALVGDITELDAVTVRRMAGLDEDTEIDVMFGGPPCQAFSTAGARRAFDDPRGNCFLAYLDLASQLRPRYLIIENVRGLLSTAYPLKPDGAPVHGGAMRIILDKLEAMGYGVSFQLYDAANYGAFQHRERVVLIAKRDGTECRYLTPTNADDPKWALPAWRTFREAVAPIEAGPHHYTPLRADRVKWLHMVPEGGCWTSLPKNMQEQAMGKAYRLGGGKTGFHRRIAWDKPCPTLVTAPTMPATLLGHPSEDRVLSIEEYRAVQGFPQSWFIAGKTADVYRQIGNAVPVQLGTAIGRTILADMANEPEDDKFTDFPYSRYRNTSDVTWSINAK</sequence>
<keyword evidence="4 6" id="KW-0949">S-adenosyl-L-methionine</keyword>
<dbReference type="GO" id="GO:0003677">
    <property type="term" value="F:DNA binding"/>
    <property type="evidence" value="ECO:0007669"/>
    <property type="project" value="TreeGrafter"/>
</dbReference>
<dbReference type="HOGENOM" id="CLU_006958_2_0_11"/>
<dbReference type="InterPro" id="IPR001525">
    <property type="entry name" value="C5_MeTfrase"/>
</dbReference>
<dbReference type="PANTHER" id="PTHR10629">
    <property type="entry name" value="CYTOSINE-SPECIFIC METHYLTRANSFERASE"/>
    <property type="match status" value="1"/>
</dbReference>
<feature type="domain" description="Helix-turn-helix" evidence="9">
    <location>
        <begin position="66"/>
        <end position="114"/>
    </location>
</feature>
<dbReference type="KEGG" id="bde:BDP_1479"/>
<dbReference type="GO" id="GO:0032259">
    <property type="term" value="P:methylation"/>
    <property type="evidence" value="ECO:0007669"/>
    <property type="project" value="UniProtKB-KW"/>
</dbReference>
<evidence type="ECO:0000313" key="11">
    <source>
        <dbReference type="Proteomes" id="UP000008693"/>
    </source>
</evidence>
<evidence type="ECO:0000313" key="10">
    <source>
        <dbReference type="EMBL" id="ADB10079.1"/>
    </source>
</evidence>
<dbReference type="SUPFAM" id="SSF46955">
    <property type="entry name" value="Putative DNA-binding domain"/>
    <property type="match status" value="1"/>
</dbReference>
<dbReference type="InterPro" id="IPR009061">
    <property type="entry name" value="DNA-bd_dom_put_sf"/>
</dbReference>
<comment type="similarity">
    <text evidence="6 7">Belongs to the class I-like SAM-binding methyltransferase superfamily. C5-methyltransferase family.</text>
</comment>
<dbReference type="Pfam" id="PF12728">
    <property type="entry name" value="HTH_17"/>
    <property type="match status" value="1"/>
</dbReference>
<dbReference type="EMBL" id="CP001750">
    <property type="protein sequence ID" value="ADB10079.1"/>
    <property type="molecule type" value="Genomic_DNA"/>
</dbReference>
<dbReference type="STRING" id="401473.BDP_1479"/>
<dbReference type="Pfam" id="PF00145">
    <property type="entry name" value="DNA_methylase"/>
    <property type="match status" value="1"/>
</dbReference>
<keyword evidence="11" id="KW-1185">Reference proteome</keyword>
<dbReference type="GO" id="GO:0044027">
    <property type="term" value="P:negative regulation of gene expression via chromosomal CpG island methylation"/>
    <property type="evidence" value="ECO:0007669"/>
    <property type="project" value="TreeGrafter"/>
</dbReference>
<feature type="transmembrane region" description="Helical" evidence="8">
    <location>
        <begin position="20"/>
        <end position="42"/>
    </location>
</feature>
<keyword evidence="8" id="KW-1133">Transmembrane helix</keyword>
<keyword evidence="3 6" id="KW-0808">Transferase</keyword>
<dbReference type="eggNOG" id="COG0270">
    <property type="taxonomic scope" value="Bacteria"/>
</dbReference>
<dbReference type="InterPro" id="IPR050390">
    <property type="entry name" value="C5-Methyltransferase"/>
</dbReference>
<dbReference type="InterPro" id="IPR041657">
    <property type="entry name" value="HTH_17"/>
</dbReference>
<organism evidence="10 11">
    <name type="scientific">Bifidobacterium dentium (strain ATCC 27534 / DSM 20436 / JCM 1195 / Bd1)</name>
    <dbReference type="NCBI Taxonomy" id="401473"/>
    <lineage>
        <taxon>Bacteria</taxon>
        <taxon>Bacillati</taxon>
        <taxon>Actinomycetota</taxon>
        <taxon>Actinomycetes</taxon>
        <taxon>Bifidobacteriales</taxon>
        <taxon>Bifidobacteriaceae</taxon>
        <taxon>Bifidobacterium</taxon>
    </lineage>
</organism>
<keyword evidence="8" id="KW-0472">Membrane</keyword>
<keyword evidence="5" id="KW-0680">Restriction system</keyword>
<dbReference type="PROSITE" id="PS00095">
    <property type="entry name" value="C5_MTASE_2"/>
    <property type="match status" value="1"/>
</dbReference>
<dbReference type="Gene3D" id="3.40.50.150">
    <property type="entry name" value="Vaccinia Virus protein VP39"/>
    <property type="match status" value="1"/>
</dbReference>
<evidence type="ECO:0000256" key="7">
    <source>
        <dbReference type="RuleBase" id="RU000416"/>
    </source>
</evidence>
<feature type="active site" evidence="6">
    <location>
        <position position="212"/>
    </location>
</feature>
<keyword evidence="2 6" id="KW-0489">Methyltransferase</keyword>
<keyword evidence="8" id="KW-0812">Transmembrane</keyword>
<reference evidence="10 11" key="1">
    <citation type="journal article" date="2009" name="PLoS Genet.">
        <title>The Bifidobacterium dentium Bd1 genome sequence reflects its genetic adaptation to the human oral cavity.</title>
        <authorList>
            <person name="Ventura M."/>
            <person name="Turroni F."/>
            <person name="Zomer A."/>
            <person name="Foroni E."/>
            <person name="Giubellini V."/>
            <person name="Bottacini F."/>
            <person name="Canchaya C."/>
            <person name="Claesson M.J."/>
            <person name="He F."/>
            <person name="Mantzourani M."/>
            <person name="Mulas L."/>
            <person name="Ferrarini A."/>
            <person name="Gao B."/>
            <person name="Delledonne M."/>
            <person name="Henrissat B."/>
            <person name="Coutinho P."/>
            <person name="Oggioni M."/>
            <person name="Gupta R.S."/>
            <person name="Zhang Z."/>
            <person name="Beighton D."/>
            <person name="Fitzgerald G.F."/>
            <person name="O'Toole P.W."/>
            <person name="van Sinderen D."/>
        </authorList>
    </citation>
    <scope>NUCLEOTIDE SEQUENCE [LARGE SCALE GENOMIC DNA]</scope>
    <source>
        <strain evidence="11">ATCC 27534 / DSM 20436 / JCM 1195 / Bd1</strain>
    </source>
</reference>
<proteinExistence type="inferred from homology"/>
<evidence type="ECO:0000256" key="2">
    <source>
        <dbReference type="ARBA" id="ARBA00022603"/>
    </source>
</evidence>
<dbReference type="PRINTS" id="PR00105">
    <property type="entry name" value="C5METTRFRASE"/>
</dbReference>
<dbReference type="EC" id="2.1.1.37" evidence="1"/>